<dbReference type="Gene3D" id="1.20.1250.80">
    <property type="entry name" value="Interleukin-34"/>
    <property type="match status" value="1"/>
</dbReference>
<dbReference type="InterPro" id="IPR020415">
    <property type="entry name" value="IL-34"/>
</dbReference>
<feature type="compositionally biased region" description="Pro residues" evidence="1">
    <location>
        <begin position="309"/>
        <end position="332"/>
    </location>
</feature>
<dbReference type="Proteomes" id="UP000823872">
    <property type="component" value="Chromosome E2"/>
</dbReference>
<dbReference type="Ensembl" id="ENSFCTT00005011604.1">
    <property type="protein sequence ID" value="ENSFCTP00005007260.1"/>
    <property type="gene ID" value="ENSFCTG00005004324.1"/>
</dbReference>
<name>A0ABI7WB72_FELCA</name>
<organism evidence="2 3">
    <name type="scientific">Felis catus</name>
    <name type="common">Cat</name>
    <name type="synonym">Felis silvestris catus</name>
    <dbReference type="NCBI Taxonomy" id="9685"/>
    <lineage>
        <taxon>Eukaryota</taxon>
        <taxon>Metazoa</taxon>
        <taxon>Chordata</taxon>
        <taxon>Craniata</taxon>
        <taxon>Vertebrata</taxon>
        <taxon>Euteleostomi</taxon>
        <taxon>Mammalia</taxon>
        <taxon>Eutheria</taxon>
        <taxon>Laurasiatheria</taxon>
        <taxon>Carnivora</taxon>
        <taxon>Feliformia</taxon>
        <taxon>Felidae</taxon>
        <taxon>Felinae</taxon>
        <taxon>Felis</taxon>
    </lineage>
</organism>
<evidence type="ECO:0000256" key="1">
    <source>
        <dbReference type="SAM" id="MobiDB-lite"/>
    </source>
</evidence>
<sequence>MGYELRFPWRGGCAFPKGQQWGGDWTPTSGCDSWGALLAKGRGTPARLPMLAWPCCLSLGPRENIPCGGKASLGLYGPVPPMTRKREGRCAQLCTGGQCTHVFLLVTVHRSRDLPCHGLGERGFGDVAFDPERGVCSNWLSSGQASVQEPPSVHAVYLVHTYSPLPCQPSLGTSAHKRAQVSQQELRYLWVWVSLSATESVQEVLLEGHPSWKFLEEVHTLLLDVQQGLTDVEVSPKVEAVVSLLSTPRLSLKLVRPKALLDNCFRVMELLYCSCCKQSSVLNWQDCEVPSPQPHSPEPSSQCVAAPLYPLPQQPPISLPRSPGPKTGPPAQ</sequence>
<reference evidence="2 3" key="1">
    <citation type="submission" date="2021-02" db="EMBL/GenBank/DDBJ databases">
        <title>Safari Cat Assemblies.</title>
        <authorList>
            <person name="Bredemeyer K.R."/>
            <person name="Murphy W.J."/>
        </authorList>
    </citation>
    <scope>NUCLEOTIDE SEQUENCE [LARGE SCALE GENOMIC DNA]</scope>
</reference>
<dbReference type="PRINTS" id="PR01938">
    <property type="entry name" value="INTRLEUKIN34"/>
</dbReference>
<protein>
    <recommendedName>
        <fullName evidence="4">Interleukin 34</fullName>
    </recommendedName>
</protein>
<dbReference type="PANTHER" id="PTHR28606:SF1">
    <property type="entry name" value="INTERLEUKIN-34"/>
    <property type="match status" value="1"/>
</dbReference>
<dbReference type="GeneTree" id="ENSGT00390000000932"/>
<dbReference type="Pfam" id="PF15036">
    <property type="entry name" value="IL34"/>
    <property type="match status" value="1"/>
</dbReference>
<keyword evidence="3" id="KW-1185">Reference proteome</keyword>
<feature type="region of interest" description="Disordered" evidence="1">
    <location>
        <begin position="288"/>
        <end position="332"/>
    </location>
</feature>
<dbReference type="InterPro" id="IPR038328">
    <property type="entry name" value="IL-34_sf"/>
</dbReference>
<accession>A0ABI7WB72</accession>
<evidence type="ECO:0000313" key="3">
    <source>
        <dbReference type="Proteomes" id="UP000823872"/>
    </source>
</evidence>
<evidence type="ECO:0000313" key="2">
    <source>
        <dbReference type="Ensembl" id="ENSFCTP00005007260.1"/>
    </source>
</evidence>
<reference evidence="2" key="3">
    <citation type="submission" date="2025-09" db="UniProtKB">
        <authorList>
            <consortium name="Ensembl"/>
        </authorList>
    </citation>
    <scope>IDENTIFICATION</scope>
    <source>
        <strain evidence="2">breed Abyssinian</strain>
    </source>
</reference>
<reference evidence="2" key="2">
    <citation type="submission" date="2025-08" db="UniProtKB">
        <authorList>
            <consortium name="Ensembl"/>
        </authorList>
    </citation>
    <scope>IDENTIFICATION</scope>
    <source>
        <strain evidence="2">breed Abyssinian</strain>
    </source>
</reference>
<dbReference type="PANTHER" id="PTHR28606">
    <property type="entry name" value="INTERLEUKIN-34"/>
    <property type="match status" value="1"/>
</dbReference>
<proteinExistence type="predicted"/>
<evidence type="ECO:0008006" key="4">
    <source>
        <dbReference type="Google" id="ProtNLM"/>
    </source>
</evidence>